<proteinExistence type="predicted"/>
<evidence type="ECO:0000256" key="1">
    <source>
        <dbReference type="SAM" id="MobiDB-lite"/>
    </source>
</evidence>
<evidence type="ECO:0000313" key="3">
    <source>
        <dbReference type="Proteomes" id="UP001500483"/>
    </source>
</evidence>
<reference evidence="3" key="1">
    <citation type="journal article" date="2019" name="Int. J. Syst. Evol. Microbiol.">
        <title>The Global Catalogue of Microorganisms (GCM) 10K type strain sequencing project: providing services to taxonomists for standard genome sequencing and annotation.</title>
        <authorList>
            <consortium name="The Broad Institute Genomics Platform"/>
            <consortium name="The Broad Institute Genome Sequencing Center for Infectious Disease"/>
            <person name="Wu L."/>
            <person name="Ma J."/>
        </authorList>
    </citation>
    <scope>NUCLEOTIDE SEQUENCE [LARGE SCALE GENOMIC DNA]</scope>
    <source>
        <strain evidence="3">JCM 9687</strain>
    </source>
</reference>
<accession>A0ABP6RU65</accession>
<protein>
    <submittedName>
        <fullName evidence="2">Uncharacterized protein</fullName>
    </submittedName>
</protein>
<evidence type="ECO:0000313" key="2">
    <source>
        <dbReference type="EMBL" id="GAA3360549.1"/>
    </source>
</evidence>
<sequence length="137" mass="14754">MARVRPRAAQVRRTFDAVSAEAAQRSSRSPAETMPSSVGRPARPAGAGLADDPEREAARRDFDSRAQSRQDAAPRIARPLIGRPHRVRRVVPASASWTTPSGVVDEYQLTHAHLLALLVAARTLTVILLAMKLAASS</sequence>
<keyword evidence="3" id="KW-1185">Reference proteome</keyword>
<gene>
    <name evidence="2" type="ORF">GCM10020366_40990</name>
</gene>
<name>A0ABP6RU65_9PSEU</name>
<dbReference type="Proteomes" id="UP001500483">
    <property type="component" value="Unassembled WGS sequence"/>
</dbReference>
<feature type="region of interest" description="Disordered" evidence="1">
    <location>
        <begin position="1"/>
        <end position="81"/>
    </location>
</feature>
<organism evidence="2 3">
    <name type="scientific">Saccharopolyspora gregorii</name>
    <dbReference type="NCBI Taxonomy" id="33914"/>
    <lineage>
        <taxon>Bacteria</taxon>
        <taxon>Bacillati</taxon>
        <taxon>Actinomycetota</taxon>
        <taxon>Actinomycetes</taxon>
        <taxon>Pseudonocardiales</taxon>
        <taxon>Pseudonocardiaceae</taxon>
        <taxon>Saccharopolyspora</taxon>
    </lineage>
</organism>
<feature type="compositionally biased region" description="Polar residues" evidence="1">
    <location>
        <begin position="24"/>
        <end position="36"/>
    </location>
</feature>
<feature type="compositionally biased region" description="Low complexity" evidence="1">
    <location>
        <begin position="39"/>
        <end position="48"/>
    </location>
</feature>
<feature type="compositionally biased region" description="Basic and acidic residues" evidence="1">
    <location>
        <begin position="55"/>
        <end position="68"/>
    </location>
</feature>
<dbReference type="EMBL" id="BAAAYK010000038">
    <property type="protein sequence ID" value="GAA3360549.1"/>
    <property type="molecule type" value="Genomic_DNA"/>
</dbReference>
<comment type="caution">
    <text evidence="2">The sequence shown here is derived from an EMBL/GenBank/DDBJ whole genome shotgun (WGS) entry which is preliminary data.</text>
</comment>